<dbReference type="RefSeq" id="XP_046063643.1">
    <property type="nucleotide sequence ID" value="XM_046202270.1"/>
</dbReference>
<proteinExistence type="predicted"/>
<keyword evidence="2" id="KW-1185">Reference proteome</keyword>
<evidence type="ECO:0000313" key="1">
    <source>
        <dbReference type="EMBL" id="KAH3669380.1"/>
    </source>
</evidence>
<dbReference type="GeneID" id="70233469"/>
<sequence length="119" mass="13456">MLVVRPFELGEPVHETLVLVLDVFGLELEPVPLVAAQQLLQIDNQQIVVAEVLVLHHRHPIPERVHQLVQAGDVEHHADVLLDFRELPFGQLGDLARLRVDLGYLHELAIVDLDPDQRP</sequence>
<evidence type="ECO:0000313" key="2">
    <source>
        <dbReference type="Proteomes" id="UP000769157"/>
    </source>
</evidence>
<dbReference type="Proteomes" id="UP000769157">
    <property type="component" value="Unassembled WGS sequence"/>
</dbReference>
<dbReference type="AlphaFoldDB" id="A0A9P8T8M8"/>
<accession>A0A9P8T8M8</accession>
<reference evidence="1" key="2">
    <citation type="submission" date="2021-01" db="EMBL/GenBank/DDBJ databases">
        <authorList>
            <person name="Schikora-Tamarit M.A."/>
        </authorList>
    </citation>
    <scope>NUCLEOTIDE SEQUENCE</scope>
    <source>
        <strain evidence="1">CBS6075</strain>
    </source>
</reference>
<name>A0A9P8T8M8_9ASCO</name>
<protein>
    <submittedName>
        <fullName evidence="1">Uncharacterized protein</fullName>
    </submittedName>
</protein>
<organism evidence="1 2">
    <name type="scientific">Ogataea philodendri</name>
    <dbReference type="NCBI Taxonomy" id="1378263"/>
    <lineage>
        <taxon>Eukaryota</taxon>
        <taxon>Fungi</taxon>
        <taxon>Dikarya</taxon>
        <taxon>Ascomycota</taxon>
        <taxon>Saccharomycotina</taxon>
        <taxon>Pichiomycetes</taxon>
        <taxon>Pichiales</taxon>
        <taxon>Pichiaceae</taxon>
        <taxon>Ogataea</taxon>
    </lineage>
</organism>
<gene>
    <name evidence="1" type="ORF">OGAPHI_001501</name>
</gene>
<dbReference type="EMBL" id="JAEUBE010000137">
    <property type="protein sequence ID" value="KAH3669380.1"/>
    <property type="molecule type" value="Genomic_DNA"/>
</dbReference>
<comment type="caution">
    <text evidence="1">The sequence shown here is derived from an EMBL/GenBank/DDBJ whole genome shotgun (WGS) entry which is preliminary data.</text>
</comment>
<reference evidence="1" key="1">
    <citation type="journal article" date="2021" name="Open Biol.">
        <title>Shared evolutionary footprints suggest mitochondrial oxidative damage underlies multiple complex I losses in fungi.</title>
        <authorList>
            <person name="Schikora-Tamarit M.A."/>
            <person name="Marcet-Houben M."/>
            <person name="Nosek J."/>
            <person name="Gabaldon T."/>
        </authorList>
    </citation>
    <scope>NUCLEOTIDE SEQUENCE</scope>
    <source>
        <strain evidence="1">CBS6075</strain>
    </source>
</reference>